<keyword evidence="11" id="KW-1185">Reference proteome</keyword>
<evidence type="ECO:0000256" key="2">
    <source>
        <dbReference type="ARBA" id="ARBA00022801"/>
    </source>
</evidence>
<dbReference type="RefSeq" id="WP_132884481.1">
    <property type="nucleotide sequence ID" value="NZ_JBBGZA010000001.1"/>
</dbReference>
<name>A0ABU8Q8G2_9SPHN</name>
<evidence type="ECO:0000259" key="9">
    <source>
        <dbReference type="Pfam" id="PF02927"/>
    </source>
</evidence>
<keyword evidence="4 6" id="KW-0326">Glycosidase</keyword>
<feature type="active site" evidence="6">
    <location>
        <position position="570"/>
    </location>
</feature>
<feature type="chain" id="PRO_5044967159" description="Endoglucanase" evidence="7">
    <location>
        <begin position="18"/>
        <end position="600"/>
    </location>
</feature>
<evidence type="ECO:0000313" key="10">
    <source>
        <dbReference type="EMBL" id="MEJ5095827.1"/>
    </source>
</evidence>
<dbReference type="Gene3D" id="1.50.10.10">
    <property type="match status" value="1"/>
</dbReference>
<dbReference type="Pfam" id="PF02927">
    <property type="entry name" value="CelD_N"/>
    <property type="match status" value="1"/>
</dbReference>
<dbReference type="CDD" id="cd02850">
    <property type="entry name" value="E_set_Cellulase_N"/>
    <property type="match status" value="1"/>
</dbReference>
<dbReference type="PANTHER" id="PTHR22298">
    <property type="entry name" value="ENDO-1,4-BETA-GLUCANASE"/>
    <property type="match status" value="1"/>
</dbReference>
<dbReference type="Pfam" id="PF00759">
    <property type="entry name" value="Glyco_hydro_9"/>
    <property type="match status" value="1"/>
</dbReference>
<evidence type="ECO:0000313" key="11">
    <source>
        <dbReference type="Proteomes" id="UP001380365"/>
    </source>
</evidence>
<sequence>MRWLVLAALPASTGAAAPPVALHLNQVGFLPNAAKHVIVATTATAPVAWSLRDARGTTVARGTAAPFVPDAASGDRVFDLDLSGVRAPGRYRLSVEGATARLVEVGARVYQPLAKAALNFFYQQRAGTPILATHAGGVRWARPAGHENEIVGCFAGVDERGTAWPGCALRLDVTGGWYDAGDHGKYVVNGGIAAWTLVNAWEAAAAPHPFPDGSAALPEAGNGVSDLLDEARWELMFLLRMQVPDGTIVALPRGNAGGGPLSLSRLDAGGMAFHKVADRHWTALPTAPADDAEERLLYPPSTAATLNLAATAAQCARVWRRIDAAFAKRCLHAAERAYAAAQRLPDVHAAQGFTGSGGYGDEDLSDEFYWATAELYAATRDPALLRELTRRTAALSPANAERAPNWSATAMLGTITLATVDGVPADVRAAARDRVVALARRFAAETDQTGYRIPFAGTAYAWGSNGALLNRGIVLALGARFTNAPALRDAAIATLDYVLGRNPLDQSYVSGFGAKPMMNPHHRYWAHQLDARYPGPPPGALSGGANNTVMADPVAAQLKGRCAPQRCWIDDARAYAVNEVAINWNAPLVWLAAWADGGAR</sequence>
<evidence type="ECO:0000256" key="3">
    <source>
        <dbReference type="ARBA" id="ARBA00023277"/>
    </source>
</evidence>
<keyword evidence="5 6" id="KW-0624">Polysaccharide degradation</keyword>
<evidence type="ECO:0000256" key="1">
    <source>
        <dbReference type="ARBA" id="ARBA00007072"/>
    </source>
</evidence>
<dbReference type="InterPro" id="IPR012341">
    <property type="entry name" value="6hp_glycosidase-like_sf"/>
</dbReference>
<keyword evidence="7" id="KW-0732">Signal</keyword>
<organism evidence="10 11">
    <name type="scientific">Sphingomonas molluscorum</name>
    <dbReference type="NCBI Taxonomy" id="418184"/>
    <lineage>
        <taxon>Bacteria</taxon>
        <taxon>Pseudomonadati</taxon>
        <taxon>Pseudomonadota</taxon>
        <taxon>Alphaproteobacteria</taxon>
        <taxon>Sphingomonadales</taxon>
        <taxon>Sphingomonadaceae</taxon>
        <taxon>Sphingomonas</taxon>
    </lineage>
</organism>
<dbReference type="GO" id="GO:0016787">
    <property type="term" value="F:hydrolase activity"/>
    <property type="evidence" value="ECO:0007669"/>
    <property type="project" value="UniProtKB-KW"/>
</dbReference>
<comment type="catalytic activity">
    <reaction evidence="7">
        <text>Endohydrolysis of (1-&gt;4)-beta-D-glucosidic linkages in cellulose, lichenin and cereal beta-D-glucans.</text>
        <dbReference type="EC" id="3.2.1.4"/>
    </reaction>
</comment>
<keyword evidence="3 6" id="KW-0119">Carbohydrate metabolism</keyword>
<evidence type="ECO:0000259" key="8">
    <source>
        <dbReference type="Pfam" id="PF00759"/>
    </source>
</evidence>
<protein>
    <recommendedName>
        <fullName evidence="7">Endoglucanase</fullName>
        <ecNumber evidence="7">3.2.1.4</ecNumber>
    </recommendedName>
</protein>
<dbReference type="InterPro" id="IPR014756">
    <property type="entry name" value="Ig_E-set"/>
</dbReference>
<dbReference type="InterPro" id="IPR001701">
    <property type="entry name" value="Glyco_hydro_9"/>
</dbReference>
<evidence type="ECO:0000256" key="5">
    <source>
        <dbReference type="ARBA" id="ARBA00023326"/>
    </source>
</evidence>
<feature type="active site" evidence="6">
    <location>
        <position position="579"/>
    </location>
</feature>
<dbReference type="PROSITE" id="PS00698">
    <property type="entry name" value="GH9_3"/>
    <property type="match status" value="1"/>
</dbReference>
<dbReference type="Proteomes" id="UP001380365">
    <property type="component" value="Unassembled WGS sequence"/>
</dbReference>
<keyword evidence="7" id="KW-0136">Cellulose degradation</keyword>
<feature type="signal peptide" evidence="7">
    <location>
        <begin position="1"/>
        <end position="17"/>
    </location>
</feature>
<reference evidence="10 11" key="1">
    <citation type="submission" date="2023-12" db="EMBL/GenBank/DDBJ databases">
        <title>Gut-associated functions are favored during microbiome assembly across C. elegans life.</title>
        <authorList>
            <person name="Zimmermann J."/>
        </authorList>
    </citation>
    <scope>NUCLEOTIDE SEQUENCE [LARGE SCALE GENOMIC DNA]</scope>
    <source>
        <strain evidence="10 11">JUb134</strain>
    </source>
</reference>
<comment type="caution">
    <text evidence="10">The sequence shown here is derived from an EMBL/GenBank/DDBJ whole genome shotgun (WGS) entry which is preliminary data.</text>
</comment>
<evidence type="ECO:0000256" key="6">
    <source>
        <dbReference type="PROSITE-ProRule" id="PRU10060"/>
    </source>
</evidence>
<feature type="domain" description="Cellulase Ig-like" evidence="9">
    <location>
        <begin position="22"/>
        <end position="99"/>
    </location>
</feature>
<accession>A0ABU8Q8G2</accession>
<feature type="domain" description="Glycoside hydrolase family 9" evidence="8">
    <location>
        <begin position="110"/>
        <end position="591"/>
    </location>
</feature>
<dbReference type="SUPFAM" id="SSF81296">
    <property type="entry name" value="E set domains"/>
    <property type="match status" value="1"/>
</dbReference>
<proteinExistence type="inferred from homology"/>
<dbReference type="EC" id="3.2.1.4" evidence="7"/>
<keyword evidence="2 6" id="KW-0378">Hydrolase</keyword>
<evidence type="ECO:0000256" key="7">
    <source>
        <dbReference type="RuleBase" id="RU361166"/>
    </source>
</evidence>
<comment type="similarity">
    <text evidence="1 6 7">Belongs to the glycosyl hydrolase 9 (cellulase E) family.</text>
</comment>
<dbReference type="Gene3D" id="2.60.40.10">
    <property type="entry name" value="Immunoglobulins"/>
    <property type="match status" value="1"/>
</dbReference>
<dbReference type="InterPro" id="IPR013783">
    <property type="entry name" value="Ig-like_fold"/>
</dbReference>
<gene>
    <name evidence="10" type="ORF">WH159_14950</name>
</gene>
<dbReference type="EMBL" id="JBBGZA010000001">
    <property type="protein sequence ID" value="MEJ5095827.1"/>
    <property type="molecule type" value="Genomic_DNA"/>
</dbReference>
<evidence type="ECO:0000256" key="4">
    <source>
        <dbReference type="ARBA" id="ARBA00023295"/>
    </source>
</evidence>
<dbReference type="SUPFAM" id="SSF48208">
    <property type="entry name" value="Six-hairpin glycosidases"/>
    <property type="match status" value="1"/>
</dbReference>
<dbReference type="InterPro" id="IPR033126">
    <property type="entry name" value="Glyco_hydro_9_Asp/Glu_AS"/>
</dbReference>
<dbReference type="InterPro" id="IPR008928">
    <property type="entry name" value="6-hairpin_glycosidase_sf"/>
</dbReference>
<dbReference type="InterPro" id="IPR004197">
    <property type="entry name" value="Cellulase_Ig-like"/>
</dbReference>